<dbReference type="Pfam" id="PF13832">
    <property type="entry name" value="zf-HC5HC2H_2"/>
    <property type="match status" value="1"/>
</dbReference>
<feature type="compositionally biased region" description="Low complexity" evidence="7">
    <location>
        <begin position="1004"/>
        <end position="1013"/>
    </location>
</feature>
<feature type="domain" description="PHD-type" evidence="8">
    <location>
        <begin position="229"/>
        <end position="279"/>
    </location>
</feature>
<evidence type="ECO:0000256" key="6">
    <source>
        <dbReference type="PROSITE-ProRule" id="PRU00146"/>
    </source>
</evidence>
<dbReference type="PROSITE" id="PS01359">
    <property type="entry name" value="ZF_PHD_1"/>
    <property type="match status" value="1"/>
</dbReference>
<dbReference type="InterPro" id="IPR019542">
    <property type="entry name" value="Enhancer_polycomb-like_N"/>
</dbReference>
<dbReference type="InterPro" id="IPR011011">
    <property type="entry name" value="Znf_FYVE_PHD"/>
</dbReference>
<evidence type="ECO:0000256" key="7">
    <source>
        <dbReference type="SAM" id="MobiDB-lite"/>
    </source>
</evidence>
<feature type="region of interest" description="Disordered" evidence="7">
    <location>
        <begin position="828"/>
        <end position="914"/>
    </location>
</feature>
<feature type="compositionally biased region" description="Basic and acidic residues" evidence="7">
    <location>
        <begin position="637"/>
        <end position="662"/>
    </location>
</feature>
<dbReference type="CDD" id="cd15492">
    <property type="entry name" value="PHD_BRPF_JADE_like"/>
    <property type="match status" value="1"/>
</dbReference>
<feature type="region of interest" description="Disordered" evidence="7">
    <location>
        <begin position="401"/>
        <end position="427"/>
    </location>
</feature>
<evidence type="ECO:0000259" key="9">
    <source>
        <dbReference type="PROSITE" id="PS51805"/>
    </source>
</evidence>
<dbReference type="OrthoDB" id="20839at2759"/>
<evidence type="ECO:0000313" key="10">
    <source>
        <dbReference type="EMBL" id="CAH1777727.1"/>
    </source>
</evidence>
<feature type="compositionally biased region" description="Polar residues" evidence="7">
    <location>
        <begin position="623"/>
        <end position="636"/>
    </location>
</feature>
<dbReference type="PANTHER" id="PTHR13793">
    <property type="entry name" value="PHD FINGER PROTEINS"/>
    <property type="match status" value="1"/>
</dbReference>
<evidence type="ECO:0000256" key="5">
    <source>
        <dbReference type="ARBA" id="ARBA00038371"/>
    </source>
</evidence>
<dbReference type="SMART" id="SM00249">
    <property type="entry name" value="PHD"/>
    <property type="match status" value="2"/>
</dbReference>
<dbReference type="Gene3D" id="3.30.40.10">
    <property type="entry name" value="Zinc/RING finger domain, C3HC4 (zinc finger)"/>
    <property type="match status" value="2"/>
</dbReference>
<feature type="domain" description="PHD-type" evidence="9">
    <location>
        <begin position="281"/>
        <end position="399"/>
    </location>
</feature>
<evidence type="ECO:0000256" key="4">
    <source>
        <dbReference type="ARBA" id="ARBA00022833"/>
    </source>
</evidence>
<feature type="compositionally biased region" description="Basic residues" evidence="7">
    <location>
        <begin position="875"/>
        <end position="885"/>
    </location>
</feature>
<keyword evidence="2" id="KW-0677">Repeat</keyword>
<protein>
    <submittedName>
        <fullName evidence="10">Uncharacterized protein</fullName>
    </submittedName>
</protein>
<feature type="compositionally biased region" description="Basic and acidic residues" evidence="7">
    <location>
        <begin position="715"/>
        <end position="773"/>
    </location>
</feature>
<accession>A0A8S4NC37</accession>
<dbReference type="Proteomes" id="UP000749559">
    <property type="component" value="Unassembled WGS sequence"/>
</dbReference>
<gene>
    <name evidence="10" type="ORF">OFUS_LOCUS4727</name>
</gene>
<evidence type="ECO:0000256" key="2">
    <source>
        <dbReference type="ARBA" id="ARBA00022737"/>
    </source>
</evidence>
<dbReference type="AlphaFoldDB" id="A0A8S4NC37"/>
<comment type="caution">
    <text evidence="10">The sequence shown here is derived from an EMBL/GenBank/DDBJ whole genome shotgun (WGS) entry which is preliminary data.</text>
</comment>
<dbReference type="InterPro" id="IPR013083">
    <property type="entry name" value="Znf_RING/FYVE/PHD"/>
</dbReference>
<dbReference type="GO" id="GO:0008270">
    <property type="term" value="F:zinc ion binding"/>
    <property type="evidence" value="ECO:0007669"/>
    <property type="project" value="UniProtKB-KW"/>
</dbReference>
<evidence type="ECO:0000259" key="8">
    <source>
        <dbReference type="PROSITE" id="PS50016"/>
    </source>
</evidence>
<keyword evidence="11" id="KW-1185">Reference proteome</keyword>
<dbReference type="CDD" id="cd15671">
    <property type="entry name" value="ePHD_JADE"/>
    <property type="match status" value="1"/>
</dbReference>
<dbReference type="InterPro" id="IPR050701">
    <property type="entry name" value="Histone_Mod_Regulator"/>
</dbReference>
<feature type="compositionally biased region" description="Basic and acidic residues" evidence="7">
    <location>
        <begin position="402"/>
        <end position="427"/>
    </location>
</feature>
<feature type="region of interest" description="Disordered" evidence="7">
    <location>
        <begin position="929"/>
        <end position="1029"/>
    </location>
</feature>
<keyword evidence="4" id="KW-0862">Zinc</keyword>
<organism evidence="10 11">
    <name type="scientific">Owenia fusiformis</name>
    <name type="common">Polychaete worm</name>
    <dbReference type="NCBI Taxonomy" id="6347"/>
    <lineage>
        <taxon>Eukaryota</taxon>
        <taxon>Metazoa</taxon>
        <taxon>Spiralia</taxon>
        <taxon>Lophotrochozoa</taxon>
        <taxon>Annelida</taxon>
        <taxon>Polychaeta</taxon>
        <taxon>Sedentaria</taxon>
        <taxon>Canalipalpata</taxon>
        <taxon>Sabellida</taxon>
        <taxon>Oweniida</taxon>
        <taxon>Oweniidae</taxon>
        <taxon>Owenia</taxon>
    </lineage>
</organism>
<dbReference type="InterPro" id="IPR001965">
    <property type="entry name" value="Znf_PHD"/>
</dbReference>
<dbReference type="InterPro" id="IPR019787">
    <property type="entry name" value="Znf_PHD-finger"/>
</dbReference>
<keyword evidence="3 6" id="KW-0863">Zinc-finger</keyword>
<feature type="compositionally biased region" description="Basic and acidic residues" evidence="7">
    <location>
        <begin position="852"/>
        <end position="864"/>
    </location>
</feature>
<evidence type="ECO:0000313" key="11">
    <source>
        <dbReference type="Proteomes" id="UP000749559"/>
    </source>
</evidence>
<dbReference type="PROSITE" id="PS51805">
    <property type="entry name" value="EPHD"/>
    <property type="match status" value="1"/>
</dbReference>
<dbReference type="GO" id="GO:0006357">
    <property type="term" value="P:regulation of transcription by RNA polymerase II"/>
    <property type="evidence" value="ECO:0007669"/>
    <property type="project" value="TreeGrafter"/>
</dbReference>
<feature type="region of interest" description="Disordered" evidence="7">
    <location>
        <begin position="1"/>
        <end position="65"/>
    </location>
</feature>
<feature type="compositionally biased region" description="Basic and acidic residues" evidence="7">
    <location>
        <begin position="994"/>
        <end position="1003"/>
    </location>
</feature>
<dbReference type="PANTHER" id="PTHR13793:SF160">
    <property type="entry name" value="PHD FINGER PROTEIN RHINOCEROS"/>
    <property type="match status" value="1"/>
</dbReference>
<dbReference type="FunFam" id="3.30.40.10:FF:000030">
    <property type="entry name" value="Protein Jade-1 isoform 1"/>
    <property type="match status" value="1"/>
</dbReference>
<dbReference type="InterPro" id="IPR019786">
    <property type="entry name" value="Zinc_finger_PHD-type_CS"/>
</dbReference>
<evidence type="ECO:0000256" key="3">
    <source>
        <dbReference type="ARBA" id="ARBA00022771"/>
    </source>
</evidence>
<feature type="compositionally biased region" description="Polar residues" evidence="7">
    <location>
        <begin position="957"/>
        <end position="969"/>
    </location>
</feature>
<dbReference type="InterPro" id="IPR034732">
    <property type="entry name" value="EPHD"/>
</dbReference>
<dbReference type="Pfam" id="PF13831">
    <property type="entry name" value="PHD_2"/>
    <property type="match status" value="1"/>
</dbReference>
<comment type="similarity">
    <text evidence="5">Belongs to the JADE family.</text>
</comment>
<keyword evidence="1" id="KW-0479">Metal-binding</keyword>
<reference evidence="10" key="1">
    <citation type="submission" date="2022-03" db="EMBL/GenBank/DDBJ databases">
        <authorList>
            <person name="Martin C."/>
        </authorList>
    </citation>
    <scope>NUCLEOTIDE SEQUENCE</scope>
</reference>
<evidence type="ECO:0000256" key="1">
    <source>
        <dbReference type="ARBA" id="ARBA00022723"/>
    </source>
</evidence>
<proteinExistence type="inferred from homology"/>
<sequence length="1029" mass="117868">MTAKSKSRKSSSIAAEDMELRLTERKPRKRKISTSEDDDDDTESTNSPSISKRENGRQASSHNKPAELFRKDLISAMKLPDQEPLAHGEFFRICDPWRQEWEKGVQVPVNAEKINRANVNALKEKSRLGGDFKLPRKFLHTSNDETYKAGLHELTGMHELAEQVCRYDLDEVDVEWLDKLNEIREDMGECSVQEWTMEKVMEELERQCYDNMQKTIKTKEGLGIEYDENVLCDVCRSPDSEDNNEIVFCDGCDIGVHQACYGITSIPEGNWLCRTCALGIKPLCILCPRKGGAMKSTKSGTKWAHVSCALWIPEVSIGCVEKMEPITKISQIPASRWALICTLCRERTGACIQCAVKTCKTAFHVTCAFSQKLVMETILDNEFDEDDGVKLRGFCPKHTNKKDRIGSDSPSKKDDEESDHDLSTEEGRHQRLKELEDIFYTCVQPTDVAKALDLEESVVDFIFNYWKLKRKANYNKAFLTPKTEEADFLSKQQEDSLLARMKMFVQLRQDLEKVRNLCFMVKRREKICRELYKENHSVFTMQSRMLCNDKLKFSKDDMRLIKEGNQSNNIVYDFPELFQRDSYLTNYFDRPEIQNITPNQTEEMNEDMLAQQLLEESKETSLNKKSTAKQNSLSIDRNTDKPIIKDEKDERANASQHKREIEILTGLKNSPRGKGGSGKGKSDTAKSNLSQGGKSHRGKGKKDVEQEDIENVGAVDRRADNRRLRGDPLNDRKRSKSDILSDSVSDKEPVEYSERKLRDRDSVNNNKELLDRTLSPKKEVNGVVKKNPFVISDIIKDKVHNGIKRGRKIRPYMNGLRKHIKRLTDPNQRTLDGYFRPRTPERRKLRPVNDPSIHKVHDNGRLQDEMYINGQSSPRYKKSPPRVNRKISQVDSDFDGYNSPETRSTRRKIASGLKSGSRMFSNVDDEISISLSSREPSPELTRGYQKKSRRELDSRLKSTLKQRNLSGNDSADSESEASSESSLSVSTRRRTRSRAPEIDESSRDSTNSNSTRSTRSKLSDSLKFPSLLT</sequence>
<name>A0A8S4NC37_OWEFU</name>
<dbReference type="FunFam" id="3.30.40.10:FF:000004">
    <property type="entry name" value="Jade family PHD finger 2"/>
    <property type="match status" value="1"/>
</dbReference>
<dbReference type="Pfam" id="PF10513">
    <property type="entry name" value="EPL1"/>
    <property type="match status" value="1"/>
</dbReference>
<feature type="region of interest" description="Disordered" evidence="7">
    <location>
        <begin position="619"/>
        <end position="773"/>
    </location>
</feature>
<dbReference type="PROSITE" id="PS50016">
    <property type="entry name" value="ZF_PHD_2"/>
    <property type="match status" value="1"/>
</dbReference>
<dbReference type="EMBL" id="CAIIXF020000002">
    <property type="protein sequence ID" value="CAH1777727.1"/>
    <property type="molecule type" value="Genomic_DNA"/>
</dbReference>
<dbReference type="SUPFAM" id="SSF57903">
    <property type="entry name" value="FYVE/PHD zinc finger"/>
    <property type="match status" value="1"/>
</dbReference>